<feature type="region of interest" description="Disordered" evidence="9">
    <location>
        <begin position="388"/>
        <end position="441"/>
    </location>
</feature>
<dbReference type="Gene3D" id="6.20.210.10">
    <property type="entry name" value="Nin one binding (NOB1), Zn-ribbon-like"/>
    <property type="match status" value="1"/>
</dbReference>
<feature type="domain" description="Ribonuclease PIN" evidence="11">
    <location>
        <begin position="24"/>
        <end position="114"/>
    </location>
</feature>
<dbReference type="PIRSF" id="PIRSF037125">
    <property type="entry name" value="D-site_20S_pre-rRNA_nuclease"/>
    <property type="match status" value="1"/>
</dbReference>
<evidence type="ECO:0000256" key="8">
    <source>
        <dbReference type="PIRSR" id="PIRSR037125-1"/>
    </source>
</evidence>
<comment type="subcellular location">
    <subcellularLocation>
        <location evidence="7">Nucleus</location>
        <location evidence="7">Nucleolus</location>
    </subcellularLocation>
</comment>
<dbReference type="InterPro" id="IPR033411">
    <property type="entry name" value="Ribonuclease_PIN"/>
</dbReference>
<dbReference type="GO" id="GO:0046872">
    <property type="term" value="F:metal ion binding"/>
    <property type="evidence" value="ECO:0007669"/>
    <property type="project" value="UniProtKB-UniRule"/>
</dbReference>
<feature type="compositionally biased region" description="Basic and acidic residues" evidence="9">
    <location>
        <begin position="388"/>
        <end position="405"/>
    </location>
</feature>
<dbReference type="FunFam" id="3.40.50.1010:FF:000020">
    <property type="entry name" value="20S-pre-rRNA D-site endonuclease NOB1"/>
    <property type="match status" value="1"/>
</dbReference>
<feature type="binding site" evidence="8">
    <location>
        <position position="299"/>
    </location>
    <ligand>
        <name>Zn(2+)</name>
        <dbReference type="ChEBI" id="CHEBI:29105"/>
    </ligand>
</feature>
<proteinExistence type="inferred from homology"/>
<dbReference type="GO" id="GO:0004521">
    <property type="term" value="F:RNA endonuclease activity"/>
    <property type="evidence" value="ECO:0007669"/>
    <property type="project" value="UniProtKB-UniRule"/>
</dbReference>
<keyword evidence="4" id="KW-0378">Hydrolase</keyword>
<evidence type="ECO:0000256" key="2">
    <source>
        <dbReference type="ARBA" id="ARBA00022722"/>
    </source>
</evidence>
<dbReference type="GO" id="GO:0030490">
    <property type="term" value="P:maturation of SSU-rRNA"/>
    <property type="evidence" value="ECO:0007669"/>
    <property type="project" value="TreeGrafter"/>
</dbReference>
<feature type="compositionally biased region" description="Low complexity" evidence="9">
    <location>
        <begin position="141"/>
        <end position="155"/>
    </location>
</feature>
<protein>
    <recommendedName>
        <fullName evidence="7">20S-pre-rRNA D-site endonuclease NOB1</fullName>
    </recommendedName>
</protein>
<dbReference type="InterPro" id="IPR039907">
    <property type="entry name" value="NOB1"/>
</dbReference>
<dbReference type="GO" id="GO:0005737">
    <property type="term" value="C:cytoplasm"/>
    <property type="evidence" value="ECO:0007669"/>
    <property type="project" value="UniProtKB-ARBA"/>
</dbReference>
<dbReference type="InterPro" id="IPR017117">
    <property type="entry name" value="Nob1_euk"/>
</dbReference>
<dbReference type="PANTHER" id="PTHR12814:SF2">
    <property type="entry name" value="RNA-BINDING PROTEIN NOB1"/>
    <property type="match status" value="1"/>
</dbReference>
<dbReference type="InterPro" id="IPR014881">
    <property type="entry name" value="NOB1_Zn-bd"/>
</dbReference>
<evidence type="ECO:0000259" key="11">
    <source>
        <dbReference type="Pfam" id="PF17146"/>
    </source>
</evidence>
<gene>
    <name evidence="12" type="ORF">SODALDRAFT_332311</name>
</gene>
<name>A0A3N2PWL3_SODAK</name>
<comment type="function">
    <text evidence="7">Required for the synthesis of 40S ribosome subunits. Has a role in processing 20S pre-rRNA into the mature 18S rRNA, where it is required for cleavage at the 3' end of the mature 18S rRNA (D-site). Accompanies the 20S pre-rRNA from the nucleus to the cytoplasm.</text>
</comment>
<evidence type="ECO:0000313" key="12">
    <source>
        <dbReference type="EMBL" id="ROT38872.1"/>
    </source>
</evidence>
<accession>A0A3N2PWL3</accession>
<keyword evidence="5 7" id="KW-0862">Zinc</keyword>
<dbReference type="InterPro" id="IPR036283">
    <property type="entry name" value="NOB1_Zf-like_sf"/>
</dbReference>
<dbReference type="RefSeq" id="XP_028466678.1">
    <property type="nucleotide sequence ID" value="XM_028611675.1"/>
</dbReference>
<reference evidence="12 13" key="1">
    <citation type="journal article" date="2018" name="Mol. Ecol.">
        <title>The obligate alkalophilic soda-lake fungus Sodiomyces alkalinus has shifted to a protein diet.</title>
        <authorList>
            <person name="Grum-Grzhimaylo A.A."/>
            <person name="Falkoski D.L."/>
            <person name="van den Heuvel J."/>
            <person name="Valero-Jimenez C.A."/>
            <person name="Min B."/>
            <person name="Choi I.G."/>
            <person name="Lipzen A."/>
            <person name="Daum C.G."/>
            <person name="Aanen D.K."/>
            <person name="Tsang A."/>
            <person name="Henrissat B."/>
            <person name="Bilanenko E.N."/>
            <person name="de Vries R.P."/>
            <person name="van Kan J.A.L."/>
            <person name="Grigoriev I.V."/>
            <person name="Debets A.J.M."/>
        </authorList>
    </citation>
    <scope>NUCLEOTIDE SEQUENCE [LARGE SCALE GENOMIC DNA]</scope>
    <source>
        <strain evidence="12 13">F11</strain>
    </source>
</reference>
<feature type="binding site" evidence="8">
    <location>
        <position position="314"/>
    </location>
    <ligand>
        <name>Zn(2+)</name>
        <dbReference type="ChEBI" id="CHEBI:29105"/>
    </ligand>
</feature>
<evidence type="ECO:0000256" key="1">
    <source>
        <dbReference type="ARBA" id="ARBA00005858"/>
    </source>
</evidence>
<evidence type="ECO:0000256" key="9">
    <source>
        <dbReference type="SAM" id="MobiDB-lite"/>
    </source>
</evidence>
<keyword evidence="6 7" id="KW-0539">Nucleus</keyword>
<feature type="region of interest" description="Disordered" evidence="9">
    <location>
        <begin position="123"/>
        <end position="192"/>
    </location>
</feature>
<keyword evidence="2" id="KW-0540">Nuclease</keyword>
<dbReference type="SUPFAM" id="SSF144206">
    <property type="entry name" value="NOB1 zinc finger-like"/>
    <property type="match status" value="1"/>
</dbReference>
<dbReference type="Pfam" id="PF17146">
    <property type="entry name" value="PIN_6"/>
    <property type="match status" value="1"/>
</dbReference>
<feature type="compositionally biased region" description="Acidic residues" evidence="9">
    <location>
        <begin position="220"/>
        <end position="231"/>
    </location>
</feature>
<dbReference type="CDD" id="cd09876">
    <property type="entry name" value="PIN_Nob1-like"/>
    <property type="match status" value="1"/>
</dbReference>
<dbReference type="Pfam" id="PF08772">
    <property type="entry name" value="Zn_ribbon_NOB1"/>
    <property type="match status" value="1"/>
</dbReference>
<dbReference type="GeneID" id="39580153"/>
<feature type="region of interest" description="Disordered" evidence="9">
    <location>
        <begin position="206"/>
        <end position="250"/>
    </location>
</feature>
<keyword evidence="13" id="KW-1185">Reference proteome</keyword>
<sequence length="441" mass="48272">MSSGDALPTRSADAEKQKPIHGICLDAGPLIKNDPPVSTLLSQAHQLYTLSSILEEIRDTATRTRVETQLLPFVTLRNPRPASIKFVTDFARRTGDLEVMSRPDVHLLALTYELELEQNGGDWRLRKMPGQRGINGQTPSTEQQQTGTEEQTQTDAEAESSGPVEAPPPVDSDKKDGDQNAGGDADSTRMSEGMSQLNLDSTTIEQAAQESQEPPATADEGSEGSDSDSDDGWITPSNLKKHQAKDNKEVIPTAADQPLKVALLTSDYAMQNVALRIGLNLLSPSMSRITQVKNWVLRCHGCFQVCKKMDSQFCPKCGQPTLTRVSCTTADDGSFRIHLKRNFQWNNRGNVYSIPKPVTGTASGKLPYKGAGGKNGWGTKLILAEDQKEYERAQGEKRRQRQKDLMDEDYLPNILTGERSSGNGKIRLGPGRAVNGRKGRG</sequence>
<evidence type="ECO:0000256" key="4">
    <source>
        <dbReference type="ARBA" id="ARBA00022801"/>
    </source>
</evidence>
<evidence type="ECO:0000313" key="13">
    <source>
        <dbReference type="Proteomes" id="UP000272025"/>
    </source>
</evidence>
<dbReference type="AlphaFoldDB" id="A0A3N2PWL3"/>
<evidence type="ECO:0000256" key="6">
    <source>
        <dbReference type="ARBA" id="ARBA00023242"/>
    </source>
</evidence>
<dbReference type="Proteomes" id="UP000272025">
    <property type="component" value="Unassembled WGS sequence"/>
</dbReference>
<dbReference type="OrthoDB" id="446759at2759"/>
<feature type="domain" description="Nin one binding (NOB1) Zn-ribbon-like" evidence="10">
    <location>
        <begin position="289"/>
        <end position="360"/>
    </location>
</feature>
<dbReference type="GO" id="GO:0030688">
    <property type="term" value="C:preribosome, small subunit precursor"/>
    <property type="evidence" value="ECO:0007669"/>
    <property type="project" value="TreeGrafter"/>
</dbReference>
<evidence type="ECO:0000256" key="5">
    <source>
        <dbReference type="ARBA" id="ARBA00022833"/>
    </source>
</evidence>
<keyword evidence="3 7" id="KW-0479">Metal-binding</keyword>
<comment type="similarity">
    <text evidence="1 7">Belongs to the NOB1 family.</text>
</comment>
<organism evidence="12 13">
    <name type="scientific">Sodiomyces alkalinus (strain CBS 110278 / VKM F-3762 / F11)</name>
    <name type="common">Alkaliphilic filamentous fungus</name>
    <dbReference type="NCBI Taxonomy" id="1314773"/>
    <lineage>
        <taxon>Eukaryota</taxon>
        <taxon>Fungi</taxon>
        <taxon>Dikarya</taxon>
        <taxon>Ascomycota</taxon>
        <taxon>Pezizomycotina</taxon>
        <taxon>Sordariomycetes</taxon>
        <taxon>Hypocreomycetidae</taxon>
        <taxon>Glomerellales</taxon>
        <taxon>Plectosphaerellaceae</taxon>
        <taxon>Sodiomyces</taxon>
    </lineage>
</organism>
<dbReference type="EMBL" id="ML119054">
    <property type="protein sequence ID" value="ROT38872.1"/>
    <property type="molecule type" value="Genomic_DNA"/>
</dbReference>
<feature type="binding site" evidence="8">
    <location>
        <position position="302"/>
    </location>
    <ligand>
        <name>Zn(2+)</name>
        <dbReference type="ChEBI" id="CHEBI:29105"/>
    </ligand>
</feature>
<dbReference type="STRING" id="1314773.A0A3N2PWL3"/>
<evidence type="ECO:0000256" key="3">
    <source>
        <dbReference type="ARBA" id="ARBA00022723"/>
    </source>
</evidence>
<dbReference type="PANTHER" id="PTHR12814">
    <property type="entry name" value="RNA-BINDING PROTEIN NOB1"/>
    <property type="match status" value="1"/>
</dbReference>
<evidence type="ECO:0000259" key="10">
    <source>
        <dbReference type="Pfam" id="PF08772"/>
    </source>
</evidence>
<dbReference type="GO" id="GO:0016787">
    <property type="term" value="F:hydrolase activity"/>
    <property type="evidence" value="ECO:0007669"/>
    <property type="project" value="UniProtKB-KW"/>
</dbReference>
<feature type="binding site" evidence="8">
    <location>
        <position position="317"/>
    </location>
    <ligand>
        <name>Zn(2+)</name>
        <dbReference type="ChEBI" id="CHEBI:29105"/>
    </ligand>
</feature>
<dbReference type="GO" id="GO:0005730">
    <property type="term" value="C:nucleolus"/>
    <property type="evidence" value="ECO:0007669"/>
    <property type="project" value="UniProtKB-SubCell"/>
</dbReference>
<dbReference type="Gene3D" id="3.40.50.1010">
    <property type="entry name" value="5'-nuclease"/>
    <property type="match status" value="1"/>
</dbReference>
<evidence type="ECO:0000256" key="7">
    <source>
        <dbReference type="PIRNR" id="PIRNR037125"/>
    </source>
</evidence>